<evidence type="ECO:0000313" key="12">
    <source>
        <dbReference type="Proteomes" id="UP000275408"/>
    </source>
</evidence>
<dbReference type="InterPro" id="IPR035952">
    <property type="entry name" value="Rhomboid-like_sf"/>
</dbReference>
<name>A0A3M6T6A0_POCDA</name>
<keyword evidence="5" id="KW-0378">Hydrolase</keyword>
<evidence type="ECO:0000256" key="4">
    <source>
        <dbReference type="ARBA" id="ARBA00022692"/>
    </source>
</evidence>
<organism evidence="11 12">
    <name type="scientific">Pocillopora damicornis</name>
    <name type="common">Cauliflower coral</name>
    <name type="synonym">Millepora damicornis</name>
    <dbReference type="NCBI Taxonomy" id="46731"/>
    <lineage>
        <taxon>Eukaryota</taxon>
        <taxon>Metazoa</taxon>
        <taxon>Cnidaria</taxon>
        <taxon>Anthozoa</taxon>
        <taxon>Hexacorallia</taxon>
        <taxon>Scleractinia</taxon>
        <taxon>Astrocoeniina</taxon>
        <taxon>Pocilloporidae</taxon>
        <taxon>Pocillopora</taxon>
    </lineage>
</organism>
<dbReference type="InterPro" id="IPR022764">
    <property type="entry name" value="Peptidase_S54_rhomboid_dom"/>
</dbReference>
<proteinExistence type="inferred from homology"/>
<keyword evidence="4 9" id="KW-0812">Transmembrane</keyword>
<dbReference type="SUPFAM" id="SSF144091">
    <property type="entry name" value="Rhomboid-like"/>
    <property type="match status" value="1"/>
</dbReference>
<feature type="region of interest" description="Disordered" evidence="8">
    <location>
        <begin position="240"/>
        <end position="262"/>
    </location>
</feature>
<feature type="compositionally biased region" description="Low complexity" evidence="8">
    <location>
        <begin position="312"/>
        <end position="321"/>
    </location>
</feature>
<evidence type="ECO:0000256" key="7">
    <source>
        <dbReference type="ARBA" id="ARBA00023136"/>
    </source>
</evidence>
<reference evidence="11 12" key="1">
    <citation type="journal article" date="2018" name="Sci. Rep.">
        <title>Comparative analysis of the Pocillopora damicornis genome highlights role of immune system in coral evolution.</title>
        <authorList>
            <person name="Cunning R."/>
            <person name="Bay R.A."/>
            <person name="Gillette P."/>
            <person name="Baker A.C."/>
            <person name="Traylor-Knowles N."/>
        </authorList>
    </citation>
    <scope>NUCLEOTIDE SEQUENCE [LARGE SCALE GENOMIC DNA]</scope>
    <source>
        <strain evidence="11">RSMAS</strain>
        <tissue evidence="11">Whole animal</tissue>
    </source>
</reference>
<sequence>MFRPGRRRSPGIGLLFLASQLYNIGFNRIPPVTLTFIGINVAVYLQLLNNLPSLGKACVSAHHVWYNGDWKRIIFAAFYHLNDFHLYYNMASFVWKGMSLEPRMGSPKFLYILSVFTALTNTVLVALDMVLANVTEDFSYMYTCAAGFSGVIFALKVLTTYNLPSGVSMVMGMFPVPMRWACWAELIVIQLLVPNASFTGHLAGILVGMMYVKGPLKYIMDTISGAGSGVTRRMRQSYTYHVGTTGRRRNRQPPDDDDSADEELREAIRASLRETHMNRQPNLDDYDPRIQTAIRESLDNPGGEPSRWSDNQQPQRRGPSSGSPPYPPQNGGRYNSRSATSSGGVSSRPPPYSTQGPSAYPSQEVPPYPREGGGLYPRLPDPTPYTGGAFAQSPPYPSGIAESYSTDPEPSAPPQEHVVNGYTGRHAPYPPESVTPQESSLDEVCRRRLQRFER</sequence>
<evidence type="ECO:0000259" key="10">
    <source>
        <dbReference type="Pfam" id="PF01694"/>
    </source>
</evidence>
<dbReference type="GO" id="GO:0006508">
    <property type="term" value="P:proteolysis"/>
    <property type="evidence" value="ECO:0007669"/>
    <property type="project" value="UniProtKB-KW"/>
</dbReference>
<evidence type="ECO:0000256" key="2">
    <source>
        <dbReference type="ARBA" id="ARBA00009045"/>
    </source>
</evidence>
<keyword evidence="3" id="KW-0645">Protease</keyword>
<evidence type="ECO:0000256" key="9">
    <source>
        <dbReference type="SAM" id="Phobius"/>
    </source>
</evidence>
<dbReference type="Pfam" id="PF01694">
    <property type="entry name" value="Rhomboid"/>
    <property type="match status" value="1"/>
</dbReference>
<feature type="transmembrane region" description="Helical" evidence="9">
    <location>
        <begin position="139"/>
        <end position="159"/>
    </location>
</feature>
<comment type="caution">
    <text evidence="11">The sequence shown here is derived from an EMBL/GenBank/DDBJ whole genome shotgun (WGS) entry which is preliminary data.</text>
</comment>
<dbReference type="EMBL" id="RCHS01004213">
    <property type="protein sequence ID" value="RMX36838.1"/>
    <property type="molecule type" value="Genomic_DNA"/>
</dbReference>
<protein>
    <recommendedName>
        <fullName evidence="10">Peptidase S54 rhomboid domain-containing protein</fullName>
    </recommendedName>
</protein>
<dbReference type="GO" id="GO:0016020">
    <property type="term" value="C:membrane"/>
    <property type="evidence" value="ECO:0007669"/>
    <property type="project" value="UniProtKB-SubCell"/>
</dbReference>
<evidence type="ECO:0000256" key="1">
    <source>
        <dbReference type="ARBA" id="ARBA00004141"/>
    </source>
</evidence>
<dbReference type="GO" id="GO:0004252">
    <property type="term" value="F:serine-type endopeptidase activity"/>
    <property type="evidence" value="ECO:0007669"/>
    <property type="project" value="InterPro"/>
</dbReference>
<dbReference type="STRING" id="46731.A0A3M6T6A0"/>
<evidence type="ECO:0000313" key="11">
    <source>
        <dbReference type="EMBL" id="RMX36838.1"/>
    </source>
</evidence>
<accession>A0A3M6T6A0</accession>
<evidence type="ECO:0000256" key="8">
    <source>
        <dbReference type="SAM" id="MobiDB-lite"/>
    </source>
</evidence>
<dbReference type="Proteomes" id="UP000275408">
    <property type="component" value="Unassembled WGS sequence"/>
</dbReference>
<feature type="transmembrane region" description="Helical" evidence="9">
    <location>
        <begin position="180"/>
        <end position="212"/>
    </location>
</feature>
<keyword evidence="6 9" id="KW-1133">Transmembrane helix</keyword>
<feature type="transmembrane region" description="Helical" evidence="9">
    <location>
        <begin position="109"/>
        <end position="127"/>
    </location>
</feature>
<keyword evidence="12" id="KW-1185">Reference proteome</keyword>
<evidence type="ECO:0000256" key="5">
    <source>
        <dbReference type="ARBA" id="ARBA00022801"/>
    </source>
</evidence>
<gene>
    <name evidence="11" type="ORF">pdam_00000958</name>
</gene>
<keyword evidence="7 9" id="KW-0472">Membrane</keyword>
<dbReference type="PANTHER" id="PTHR43066">
    <property type="entry name" value="RHOMBOID-RELATED PROTEIN"/>
    <property type="match status" value="1"/>
</dbReference>
<feature type="compositionally biased region" description="Low complexity" evidence="8">
    <location>
        <begin position="329"/>
        <end position="347"/>
    </location>
</feature>
<evidence type="ECO:0000256" key="6">
    <source>
        <dbReference type="ARBA" id="ARBA00022989"/>
    </source>
</evidence>
<comment type="subcellular location">
    <subcellularLocation>
        <location evidence="1">Membrane</location>
        <topology evidence="1">Multi-pass membrane protein</topology>
    </subcellularLocation>
</comment>
<feature type="region of interest" description="Disordered" evidence="8">
    <location>
        <begin position="296"/>
        <end position="443"/>
    </location>
</feature>
<dbReference type="PANTHER" id="PTHR43066:SF1">
    <property type="entry name" value="RHOMBOID PROTEIN 2"/>
    <property type="match status" value="1"/>
</dbReference>
<dbReference type="FunFam" id="1.20.1540.10:FF:000008">
    <property type="entry name" value="RHOMBOID-like protein 13"/>
    <property type="match status" value="1"/>
</dbReference>
<comment type="similarity">
    <text evidence="2">Belongs to the peptidase S54 family.</text>
</comment>
<dbReference type="OMA" id="VWYNGDW"/>
<dbReference type="OrthoDB" id="10257275at2759"/>
<dbReference type="AlphaFoldDB" id="A0A3M6T6A0"/>
<feature type="domain" description="Peptidase S54 rhomboid" evidence="10">
    <location>
        <begin position="68"/>
        <end position="212"/>
    </location>
</feature>
<evidence type="ECO:0000256" key="3">
    <source>
        <dbReference type="ARBA" id="ARBA00022670"/>
    </source>
</evidence>
<dbReference type="Gene3D" id="1.20.1540.10">
    <property type="entry name" value="Rhomboid-like"/>
    <property type="match status" value="1"/>
</dbReference>